<organism evidence="2 3">
    <name type="scientific">Camelina sativa</name>
    <name type="common">False flax</name>
    <name type="synonym">Myagrum sativum</name>
    <dbReference type="NCBI Taxonomy" id="90675"/>
    <lineage>
        <taxon>Eukaryota</taxon>
        <taxon>Viridiplantae</taxon>
        <taxon>Streptophyta</taxon>
        <taxon>Embryophyta</taxon>
        <taxon>Tracheophyta</taxon>
        <taxon>Spermatophyta</taxon>
        <taxon>Magnoliopsida</taxon>
        <taxon>eudicotyledons</taxon>
        <taxon>Gunneridae</taxon>
        <taxon>Pentapetalae</taxon>
        <taxon>rosids</taxon>
        <taxon>malvids</taxon>
        <taxon>Brassicales</taxon>
        <taxon>Brassicaceae</taxon>
        <taxon>Camelineae</taxon>
        <taxon>Camelina</taxon>
    </lineage>
</organism>
<sequence length="156" mass="17491">MDSPPVLTALILTSQDFTKLLLTRSLTSEPRLLFAVKDSNEWRFYTSPLLQNRDENNSLVVSADFHMQLRGNIGKEICVPVSGLLYSPNMQRSKAPAICNPSMGQYVRLPQLNWKGDSRSLLGYDPIGKRYKALTLRNSLNGASNETTRKLGFNSI</sequence>
<name>A0ABM1RH46_CAMSA</name>
<evidence type="ECO:0000313" key="3">
    <source>
        <dbReference type="RefSeq" id="XP_019098334.1"/>
    </source>
</evidence>
<accession>A0ABM1RH46</accession>
<feature type="domain" description="F-box associated beta-propeller type 3" evidence="1">
    <location>
        <begin position="31"/>
        <end position="144"/>
    </location>
</feature>
<dbReference type="GeneID" id="109131618"/>
<protein>
    <submittedName>
        <fullName evidence="3">F-box protein At5g52620</fullName>
    </submittedName>
</protein>
<dbReference type="Proteomes" id="UP000694864">
    <property type="component" value="Unplaced"/>
</dbReference>
<dbReference type="RefSeq" id="XP_019098334.1">
    <property type="nucleotide sequence ID" value="XM_019242789.1"/>
</dbReference>
<dbReference type="NCBIfam" id="TIGR01640">
    <property type="entry name" value="F_box_assoc_1"/>
    <property type="match status" value="1"/>
</dbReference>
<keyword evidence="2" id="KW-1185">Reference proteome</keyword>
<dbReference type="PANTHER" id="PTHR31111">
    <property type="entry name" value="BNAA05G37150D PROTEIN-RELATED"/>
    <property type="match status" value="1"/>
</dbReference>
<dbReference type="InterPro" id="IPR013187">
    <property type="entry name" value="F-box-assoc_dom_typ3"/>
</dbReference>
<evidence type="ECO:0000313" key="2">
    <source>
        <dbReference type="Proteomes" id="UP000694864"/>
    </source>
</evidence>
<reference evidence="2" key="1">
    <citation type="journal article" date="2014" name="Nat. Commun.">
        <title>The emerging biofuel crop Camelina sativa retains a highly undifferentiated hexaploid genome structure.</title>
        <authorList>
            <person name="Kagale S."/>
            <person name="Koh C."/>
            <person name="Nixon J."/>
            <person name="Bollina V."/>
            <person name="Clarke W.E."/>
            <person name="Tuteja R."/>
            <person name="Spillane C."/>
            <person name="Robinson S.J."/>
            <person name="Links M.G."/>
            <person name="Clarke C."/>
            <person name="Higgins E.E."/>
            <person name="Huebert T."/>
            <person name="Sharpe A.G."/>
            <person name="Parkin I.A."/>
        </authorList>
    </citation>
    <scope>NUCLEOTIDE SEQUENCE [LARGE SCALE GENOMIC DNA]</scope>
    <source>
        <strain evidence="2">cv. DH55</strain>
    </source>
</reference>
<evidence type="ECO:0000259" key="1">
    <source>
        <dbReference type="Pfam" id="PF08268"/>
    </source>
</evidence>
<dbReference type="Pfam" id="PF08268">
    <property type="entry name" value="FBA_3"/>
    <property type="match status" value="1"/>
</dbReference>
<proteinExistence type="predicted"/>
<dbReference type="PANTHER" id="PTHR31111:SF130">
    <property type="entry name" value="F-BOX ASSOCIATED UBIQUITINATION EFFECTOR FAMILY PROTEIN"/>
    <property type="match status" value="1"/>
</dbReference>
<gene>
    <name evidence="3" type="primary">LOC109131618</name>
</gene>
<reference evidence="3" key="2">
    <citation type="submission" date="2025-08" db="UniProtKB">
        <authorList>
            <consortium name="RefSeq"/>
        </authorList>
    </citation>
    <scope>IDENTIFICATION</scope>
    <source>
        <tissue evidence="3">Leaf</tissue>
    </source>
</reference>
<dbReference type="InterPro" id="IPR017451">
    <property type="entry name" value="F-box-assoc_interact_dom"/>
</dbReference>